<dbReference type="InterPro" id="IPR050109">
    <property type="entry name" value="HTH-type_TetR-like_transc_reg"/>
</dbReference>
<evidence type="ECO:0000259" key="3">
    <source>
        <dbReference type="PROSITE" id="PS50977"/>
    </source>
</evidence>
<evidence type="ECO:0000256" key="1">
    <source>
        <dbReference type="ARBA" id="ARBA00023125"/>
    </source>
</evidence>
<dbReference type="GO" id="GO:0003700">
    <property type="term" value="F:DNA-binding transcription factor activity"/>
    <property type="evidence" value="ECO:0007669"/>
    <property type="project" value="TreeGrafter"/>
</dbReference>
<dbReference type="PROSITE" id="PS50977">
    <property type="entry name" value="HTH_TETR_2"/>
    <property type="match status" value="1"/>
</dbReference>
<comment type="caution">
    <text evidence="4">The sequence shown here is derived from an EMBL/GenBank/DDBJ whole genome shotgun (WGS) entry which is preliminary data.</text>
</comment>
<dbReference type="InterPro" id="IPR001647">
    <property type="entry name" value="HTH_TetR"/>
</dbReference>
<dbReference type="SUPFAM" id="SSF48498">
    <property type="entry name" value="Tetracyclin repressor-like, C-terminal domain"/>
    <property type="match status" value="1"/>
</dbReference>
<reference evidence="4 5" key="1">
    <citation type="submission" date="2019-09" db="EMBL/GenBank/DDBJ databases">
        <title>Nocardioides panacisoli sp. nov., isolated from the soil of a ginseng field.</title>
        <authorList>
            <person name="Cho C."/>
        </authorList>
    </citation>
    <scope>NUCLEOTIDE SEQUENCE [LARGE SCALE GENOMIC DNA]</scope>
    <source>
        <strain evidence="4 5">BN130099</strain>
    </source>
</reference>
<feature type="domain" description="HTH tetR-type" evidence="3">
    <location>
        <begin position="19"/>
        <end position="79"/>
    </location>
</feature>
<dbReference type="Pfam" id="PF17932">
    <property type="entry name" value="TetR_C_24"/>
    <property type="match status" value="1"/>
</dbReference>
<dbReference type="Pfam" id="PF00440">
    <property type="entry name" value="TetR_N"/>
    <property type="match status" value="1"/>
</dbReference>
<dbReference type="PANTHER" id="PTHR30055">
    <property type="entry name" value="HTH-TYPE TRANSCRIPTIONAL REGULATOR RUTR"/>
    <property type="match status" value="1"/>
</dbReference>
<proteinExistence type="predicted"/>
<keyword evidence="5" id="KW-1185">Reference proteome</keyword>
<dbReference type="EMBL" id="VUJV01000006">
    <property type="protein sequence ID" value="KAA1416958.1"/>
    <property type="molecule type" value="Genomic_DNA"/>
</dbReference>
<dbReference type="Proteomes" id="UP000325003">
    <property type="component" value="Unassembled WGS sequence"/>
</dbReference>
<dbReference type="InterPro" id="IPR041490">
    <property type="entry name" value="KstR2_TetR_C"/>
</dbReference>
<evidence type="ECO:0000313" key="4">
    <source>
        <dbReference type="EMBL" id="KAA1416958.1"/>
    </source>
</evidence>
<organism evidence="4 5">
    <name type="scientific">Nocardioides humilatus</name>
    <dbReference type="NCBI Taxonomy" id="2607660"/>
    <lineage>
        <taxon>Bacteria</taxon>
        <taxon>Bacillati</taxon>
        <taxon>Actinomycetota</taxon>
        <taxon>Actinomycetes</taxon>
        <taxon>Propionibacteriales</taxon>
        <taxon>Nocardioidaceae</taxon>
        <taxon>Nocardioides</taxon>
    </lineage>
</organism>
<sequence>MAVRTNRGRSKGKARGPVGSTSDAIYRAAEDLFFERGYGGTTLRDVADAVDLQVGSLYNHIESKEALLFAIMKSSLDGVLSAVDAAVDGVEEPLLRLEAFMKATIGYYGTHMRESFIGSTELRSLPTVSRRKIQKLRDAYEDRLIRILEDAVAQGADIPHVTMAAYALIAISSHVASWYHEDGPLSLDEVADQLVRTYAPLAALRAPIR</sequence>
<reference evidence="4 5" key="2">
    <citation type="submission" date="2019-09" db="EMBL/GenBank/DDBJ databases">
        <authorList>
            <person name="Jin C."/>
        </authorList>
    </citation>
    <scope>NUCLEOTIDE SEQUENCE [LARGE SCALE GENOMIC DNA]</scope>
    <source>
        <strain evidence="4 5">BN130099</strain>
    </source>
</reference>
<dbReference type="Gene3D" id="1.10.357.10">
    <property type="entry name" value="Tetracycline Repressor, domain 2"/>
    <property type="match status" value="1"/>
</dbReference>
<name>A0A5B1L9S5_9ACTN</name>
<accession>A0A5B1L9S5</accession>
<dbReference type="AlphaFoldDB" id="A0A5B1L9S5"/>
<keyword evidence="1 2" id="KW-0238">DNA-binding</keyword>
<protein>
    <submittedName>
        <fullName evidence="4">TetR/AcrR family transcriptional regulator</fullName>
    </submittedName>
</protein>
<dbReference type="GO" id="GO:0000976">
    <property type="term" value="F:transcription cis-regulatory region binding"/>
    <property type="evidence" value="ECO:0007669"/>
    <property type="project" value="TreeGrafter"/>
</dbReference>
<dbReference type="Gene3D" id="1.10.10.60">
    <property type="entry name" value="Homeodomain-like"/>
    <property type="match status" value="1"/>
</dbReference>
<evidence type="ECO:0000313" key="5">
    <source>
        <dbReference type="Proteomes" id="UP000325003"/>
    </source>
</evidence>
<feature type="DNA-binding region" description="H-T-H motif" evidence="2">
    <location>
        <begin position="42"/>
        <end position="61"/>
    </location>
</feature>
<evidence type="ECO:0000256" key="2">
    <source>
        <dbReference type="PROSITE-ProRule" id="PRU00335"/>
    </source>
</evidence>
<dbReference type="InterPro" id="IPR036271">
    <property type="entry name" value="Tet_transcr_reg_TetR-rel_C_sf"/>
</dbReference>
<dbReference type="SUPFAM" id="SSF46689">
    <property type="entry name" value="Homeodomain-like"/>
    <property type="match status" value="1"/>
</dbReference>
<dbReference type="InterPro" id="IPR009057">
    <property type="entry name" value="Homeodomain-like_sf"/>
</dbReference>
<dbReference type="PRINTS" id="PR00455">
    <property type="entry name" value="HTHTETR"/>
</dbReference>
<dbReference type="PANTHER" id="PTHR30055:SF237">
    <property type="entry name" value="TRANSCRIPTIONAL REPRESSOR MCE3R"/>
    <property type="match status" value="1"/>
</dbReference>
<gene>
    <name evidence="4" type="ORF">F0U44_17405</name>
</gene>
<dbReference type="RefSeq" id="WP_149729628.1">
    <property type="nucleotide sequence ID" value="NZ_VUJV01000006.1"/>
</dbReference>